<protein>
    <submittedName>
        <fullName evidence="7">Esterase</fullName>
    </submittedName>
</protein>
<dbReference type="GO" id="GO:0016042">
    <property type="term" value="P:lipid catabolic process"/>
    <property type="evidence" value="ECO:0007669"/>
    <property type="project" value="TreeGrafter"/>
</dbReference>
<keyword evidence="3" id="KW-0964">Secreted</keyword>
<comment type="subcellular location">
    <subcellularLocation>
        <location evidence="1">Secreted</location>
    </subcellularLocation>
</comment>
<name>A0A921Z583_MANSE</name>
<dbReference type="PRINTS" id="PR00821">
    <property type="entry name" value="TAGLIPASE"/>
</dbReference>
<comment type="similarity">
    <text evidence="2 4">Belongs to the AB hydrolase superfamily. Lipase family.</text>
</comment>
<dbReference type="Proteomes" id="UP000791440">
    <property type="component" value="Unassembled WGS sequence"/>
</dbReference>
<proteinExistence type="evidence at transcript level"/>
<reference evidence="6" key="2">
    <citation type="submission" date="2020-12" db="EMBL/GenBank/DDBJ databases">
        <authorList>
            <person name="Kanost M."/>
        </authorList>
    </citation>
    <scope>NUCLEOTIDE SEQUENCE</scope>
</reference>
<evidence type="ECO:0000256" key="1">
    <source>
        <dbReference type="ARBA" id="ARBA00004613"/>
    </source>
</evidence>
<evidence type="ECO:0000313" key="6">
    <source>
        <dbReference type="EMBL" id="KAG6451358.1"/>
    </source>
</evidence>
<dbReference type="Pfam" id="PF00151">
    <property type="entry name" value="Lipase"/>
    <property type="match status" value="1"/>
</dbReference>
<dbReference type="InterPro" id="IPR000734">
    <property type="entry name" value="TAG_lipase"/>
</dbReference>
<dbReference type="PANTHER" id="PTHR11610">
    <property type="entry name" value="LIPASE"/>
    <property type="match status" value="1"/>
</dbReference>
<dbReference type="EMBL" id="ON929115">
    <property type="protein sequence ID" value="UXP71897.1"/>
    <property type="molecule type" value="mRNA"/>
</dbReference>
<dbReference type="GO" id="GO:0005615">
    <property type="term" value="C:extracellular space"/>
    <property type="evidence" value="ECO:0007669"/>
    <property type="project" value="TreeGrafter"/>
</dbReference>
<evidence type="ECO:0000313" key="8">
    <source>
        <dbReference type="Proteomes" id="UP000791440"/>
    </source>
</evidence>
<dbReference type="Gene3D" id="3.40.50.1820">
    <property type="entry name" value="alpha/beta hydrolase"/>
    <property type="match status" value="1"/>
</dbReference>
<dbReference type="SUPFAM" id="SSF53474">
    <property type="entry name" value="alpha/beta-Hydrolases"/>
    <property type="match status" value="1"/>
</dbReference>
<reference evidence="6" key="1">
    <citation type="journal article" date="2016" name="Insect Biochem. Mol. Biol.">
        <title>Multifaceted biological insights from a draft genome sequence of the tobacco hornworm moth, Manduca sexta.</title>
        <authorList>
            <person name="Kanost M.R."/>
            <person name="Arrese E.L."/>
            <person name="Cao X."/>
            <person name="Chen Y.R."/>
            <person name="Chellapilla S."/>
            <person name="Goldsmith M.R."/>
            <person name="Grosse-Wilde E."/>
            <person name="Heckel D.G."/>
            <person name="Herndon N."/>
            <person name="Jiang H."/>
            <person name="Papanicolaou A."/>
            <person name="Qu J."/>
            <person name="Soulages J.L."/>
            <person name="Vogel H."/>
            <person name="Walters J."/>
            <person name="Waterhouse R.M."/>
            <person name="Ahn S.J."/>
            <person name="Almeida F.C."/>
            <person name="An C."/>
            <person name="Aqrawi P."/>
            <person name="Bretschneider A."/>
            <person name="Bryant W.B."/>
            <person name="Bucks S."/>
            <person name="Chao H."/>
            <person name="Chevignon G."/>
            <person name="Christen J.M."/>
            <person name="Clarke D.F."/>
            <person name="Dittmer N.T."/>
            <person name="Ferguson L.C.F."/>
            <person name="Garavelou S."/>
            <person name="Gordon K.H.J."/>
            <person name="Gunaratna R.T."/>
            <person name="Han Y."/>
            <person name="Hauser F."/>
            <person name="He Y."/>
            <person name="Heidel-Fischer H."/>
            <person name="Hirsh A."/>
            <person name="Hu Y."/>
            <person name="Jiang H."/>
            <person name="Kalra D."/>
            <person name="Klinner C."/>
            <person name="Konig C."/>
            <person name="Kovar C."/>
            <person name="Kroll A.R."/>
            <person name="Kuwar S.S."/>
            <person name="Lee S.L."/>
            <person name="Lehman R."/>
            <person name="Li K."/>
            <person name="Li Z."/>
            <person name="Liang H."/>
            <person name="Lovelace S."/>
            <person name="Lu Z."/>
            <person name="Mansfield J.H."/>
            <person name="McCulloch K.J."/>
            <person name="Mathew T."/>
            <person name="Morton B."/>
            <person name="Muzny D.M."/>
            <person name="Neunemann D."/>
            <person name="Ongeri F."/>
            <person name="Pauchet Y."/>
            <person name="Pu L.L."/>
            <person name="Pyrousis I."/>
            <person name="Rao X.J."/>
            <person name="Redding A."/>
            <person name="Roesel C."/>
            <person name="Sanchez-Gracia A."/>
            <person name="Schaack S."/>
            <person name="Shukla A."/>
            <person name="Tetreau G."/>
            <person name="Wang Y."/>
            <person name="Xiong G.H."/>
            <person name="Traut W."/>
            <person name="Walsh T.K."/>
            <person name="Worley K.C."/>
            <person name="Wu D."/>
            <person name="Wu W."/>
            <person name="Wu Y.Q."/>
            <person name="Zhang X."/>
            <person name="Zou Z."/>
            <person name="Zucker H."/>
            <person name="Briscoe A.D."/>
            <person name="Burmester T."/>
            <person name="Clem R.J."/>
            <person name="Feyereisen R."/>
            <person name="Grimmelikhuijzen C.J.P."/>
            <person name="Hamodrakas S.J."/>
            <person name="Hansson B.S."/>
            <person name="Huguet E."/>
            <person name="Jermiin L.S."/>
            <person name="Lan Q."/>
            <person name="Lehman H.K."/>
            <person name="Lorenzen M."/>
            <person name="Merzendorfer H."/>
            <person name="Michalopoulos I."/>
            <person name="Morton D.B."/>
            <person name="Muthukrishnan S."/>
            <person name="Oakeshott J.G."/>
            <person name="Palmer W."/>
            <person name="Park Y."/>
            <person name="Passarelli A.L."/>
            <person name="Rozas J."/>
            <person name="Schwartz L.M."/>
            <person name="Smith W."/>
            <person name="Southgate A."/>
            <person name="Vilcinskas A."/>
            <person name="Vogt R."/>
            <person name="Wang P."/>
            <person name="Werren J."/>
            <person name="Yu X.Q."/>
            <person name="Zhou J.J."/>
            <person name="Brown S.J."/>
            <person name="Scherer S.E."/>
            <person name="Richards S."/>
            <person name="Blissard G.W."/>
        </authorList>
    </citation>
    <scope>NUCLEOTIDE SEQUENCE</scope>
</reference>
<accession>A0A921Z583</accession>
<organism evidence="6 8">
    <name type="scientific">Manduca sexta</name>
    <name type="common">Tobacco hawkmoth</name>
    <name type="synonym">Tobacco hornworm</name>
    <dbReference type="NCBI Taxonomy" id="7130"/>
    <lineage>
        <taxon>Eukaryota</taxon>
        <taxon>Metazoa</taxon>
        <taxon>Ecdysozoa</taxon>
        <taxon>Arthropoda</taxon>
        <taxon>Hexapoda</taxon>
        <taxon>Insecta</taxon>
        <taxon>Pterygota</taxon>
        <taxon>Neoptera</taxon>
        <taxon>Endopterygota</taxon>
        <taxon>Lepidoptera</taxon>
        <taxon>Glossata</taxon>
        <taxon>Ditrysia</taxon>
        <taxon>Bombycoidea</taxon>
        <taxon>Sphingidae</taxon>
        <taxon>Sphinginae</taxon>
        <taxon>Sphingini</taxon>
        <taxon>Manduca</taxon>
    </lineage>
</organism>
<dbReference type="AlphaFoldDB" id="A0A921Z583"/>
<evidence type="ECO:0000256" key="2">
    <source>
        <dbReference type="ARBA" id="ARBA00010701"/>
    </source>
</evidence>
<sequence length="380" mass="41878">MLRLFETGIRLSLFIYENFFTSQIFYVFPTIHINPNSLLIFFPFSPILAPHPATSPVDGNRSIAWYPGPPLRCAPPDFGCKIAVTLCFGQNGFNVSGFRQLHRSTVNAPEGRVVRLDDILLRYYTNSTKPTSMFKIKDAKQLLAEPTFNVTMPTLVYAHGYVELTTDKSVEEIVKAYITKGGYNIVVADWSNLAFGNYLLVALDVGATGKTIGKAIIQLLKGGLLLDGLHFVGHSLGCHVMSAAARALLEEEYRLPRLTGLDPAFPGFAYPLLLGQPMTSSDAAFVDVIHTDGGTFGTPVNSGHADFWPNQGQARQPGCQATVPLSDDGFCSHWRSWALWTESVLGGEFLARRCQNYDNFIRGLCKDSPLVYMGLRATPK</sequence>
<evidence type="ECO:0000256" key="4">
    <source>
        <dbReference type="RuleBase" id="RU004262"/>
    </source>
</evidence>
<dbReference type="InterPro" id="IPR029058">
    <property type="entry name" value="AB_hydrolase_fold"/>
</dbReference>
<dbReference type="GO" id="GO:0016298">
    <property type="term" value="F:lipase activity"/>
    <property type="evidence" value="ECO:0007669"/>
    <property type="project" value="InterPro"/>
</dbReference>
<keyword evidence="8" id="KW-1185">Reference proteome</keyword>
<dbReference type="PANTHER" id="PTHR11610:SF37">
    <property type="entry name" value="GH01208P"/>
    <property type="match status" value="1"/>
</dbReference>
<reference evidence="7" key="3">
    <citation type="journal article" date="2022" name="Insect Sci.">
        <title>Genome-wide identification, classification, and expression profiling of serine esterases and other esterase-related proteins in the tobacco hornworm, Manduca sexta.</title>
        <authorList>
            <person name="Miao Z."/>
            <person name="Xiong C."/>
            <person name="Cao X."/>
            <person name="Shan T."/>
            <person name="Jin Q."/>
            <person name="Jiang H."/>
        </authorList>
    </citation>
    <scope>NUCLEOTIDE SEQUENCE</scope>
    <source>
        <strain evidence="7">NL23</strain>
    </source>
</reference>
<evidence type="ECO:0000313" key="7">
    <source>
        <dbReference type="EMBL" id="UXP71897.1"/>
    </source>
</evidence>
<evidence type="ECO:0000256" key="3">
    <source>
        <dbReference type="ARBA" id="ARBA00022525"/>
    </source>
</evidence>
<dbReference type="EMBL" id="JH668405">
    <property type="protein sequence ID" value="KAG6451358.1"/>
    <property type="molecule type" value="Genomic_DNA"/>
</dbReference>
<dbReference type="GO" id="GO:0017171">
    <property type="term" value="F:serine hydrolase activity"/>
    <property type="evidence" value="ECO:0007669"/>
    <property type="project" value="TreeGrafter"/>
</dbReference>
<dbReference type="InterPro" id="IPR013818">
    <property type="entry name" value="Lipase"/>
</dbReference>
<feature type="domain" description="Lipase" evidence="5">
    <location>
        <begin position="122"/>
        <end position="367"/>
    </location>
</feature>
<gene>
    <name evidence="6" type="ORF">O3G_MSEX007065</name>
</gene>
<evidence type="ECO:0000259" key="5">
    <source>
        <dbReference type="Pfam" id="PF00151"/>
    </source>
</evidence>